<gene>
    <name evidence="5" type="ORF">IAC76_05885</name>
</gene>
<dbReference type="SUPFAM" id="SSF52172">
    <property type="entry name" value="CheY-like"/>
    <property type="match status" value="2"/>
</dbReference>
<dbReference type="PANTHER" id="PTHR44591:SF3">
    <property type="entry name" value="RESPONSE REGULATORY DOMAIN-CONTAINING PROTEIN"/>
    <property type="match status" value="1"/>
</dbReference>
<feature type="domain" description="Response regulatory" evidence="3">
    <location>
        <begin position="4"/>
        <end position="119"/>
    </location>
</feature>
<reference evidence="5" key="2">
    <citation type="journal article" date="2021" name="PeerJ">
        <title>Extensive microbial diversity within the chicken gut microbiome revealed by metagenomics and culture.</title>
        <authorList>
            <person name="Gilroy R."/>
            <person name="Ravi A."/>
            <person name="Getino M."/>
            <person name="Pursley I."/>
            <person name="Horton D.L."/>
            <person name="Alikhan N.F."/>
            <person name="Baker D."/>
            <person name="Gharbi K."/>
            <person name="Hall N."/>
            <person name="Watson M."/>
            <person name="Adriaenssens E.M."/>
            <person name="Foster-Nyarko E."/>
            <person name="Jarju S."/>
            <person name="Secka A."/>
            <person name="Antonio M."/>
            <person name="Oren A."/>
            <person name="Chaudhuri R.R."/>
            <person name="La Ragione R."/>
            <person name="Hildebrand F."/>
            <person name="Pallen M.J."/>
        </authorList>
    </citation>
    <scope>NUCLEOTIDE SEQUENCE</scope>
    <source>
        <strain evidence="5">10192</strain>
    </source>
</reference>
<dbReference type="Gene3D" id="3.40.50.2300">
    <property type="match status" value="2"/>
</dbReference>
<comment type="caution">
    <text evidence="5">The sequence shown here is derived from an EMBL/GenBank/DDBJ whole genome shotgun (WGS) entry which is preliminary data.</text>
</comment>
<dbReference type="SMART" id="SM00448">
    <property type="entry name" value="REC"/>
    <property type="match status" value="2"/>
</dbReference>
<evidence type="ECO:0000313" key="6">
    <source>
        <dbReference type="Proteomes" id="UP000823632"/>
    </source>
</evidence>
<dbReference type="SMART" id="SM00267">
    <property type="entry name" value="GGDEF"/>
    <property type="match status" value="1"/>
</dbReference>
<protein>
    <submittedName>
        <fullName evidence="5">Diguanylate cyclase</fullName>
    </submittedName>
</protein>
<accession>A0A9D9DRU5</accession>
<dbReference type="InterPro" id="IPR000160">
    <property type="entry name" value="GGDEF_dom"/>
</dbReference>
<dbReference type="AlphaFoldDB" id="A0A9D9DRU5"/>
<evidence type="ECO:0000313" key="5">
    <source>
        <dbReference type="EMBL" id="MBO8430900.1"/>
    </source>
</evidence>
<feature type="domain" description="Response regulatory" evidence="3">
    <location>
        <begin position="317"/>
        <end position="429"/>
    </location>
</feature>
<dbReference type="InterPro" id="IPR029787">
    <property type="entry name" value="Nucleotide_cyclase"/>
</dbReference>
<evidence type="ECO:0000259" key="3">
    <source>
        <dbReference type="PROSITE" id="PS50110"/>
    </source>
</evidence>
<dbReference type="Pfam" id="PF00072">
    <property type="entry name" value="Response_reg"/>
    <property type="match status" value="1"/>
</dbReference>
<dbReference type="InterPro" id="IPR011006">
    <property type="entry name" value="CheY-like_superfamily"/>
</dbReference>
<dbReference type="EMBL" id="JADIND010000124">
    <property type="protein sequence ID" value="MBO8430900.1"/>
    <property type="molecule type" value="Genomic_DNA"/>
</dbReference>
<name>A0A9D9DRU5_9BACT</name>
<dbReference type="CDD" id="cd00156">
    <property type="entry name" value="REC"/>
    <property type="match status" value="1"/>
</dbReference>
<evidence type="ECO:0000256" key="1">
    <source>
        <dbReference type="ARBA" id="ARBA00022553"/>
    </source>
</evidence>
<dbReference type="SUPFAM" id="SSF55073">
    <property type="entry name" value="Nucleotide cyclase"/>
    <property type="match status" value="1"/>
</dbReference>
<dbReference type="GO" id="GO:0000160">
    <property type="term" value="P:phosphorelay signal transduction system"/>
    <property type="evidence" value="ECO:0007669"/>
    <property type="project" value="InterPro"/>
</dbReference>
<organism evidence="5 6">
    <name type="scientific">Candidatus Scatousia excrementipullorum</name>
    <dbReference type="NCBI Taxonomy" id="2840936"/>
    <lineage>
        <taxon>Bacteria</taxon>
        <taxon>Candidatus Scatousia</taxon>
    </lineage>
</organism>
<dbReference type="Pfam" id="PF00990">
    <property type="entry name" value="GGDEF"/>
    <property type="match status" value="1"/>
</dbReference>
<comment type="caution">
    <text evidence="2">Lacks conserved residue(s) required for the propagation of feature annotation.</text>
</comment>
<dbReference type="Proteomes" id="UP000823632">
    <property type="component" value="Unassembled WGS sequence"/>
</dbReference>
<evidence type="ECO:0000256" key="2">
    <source>
        <dbReference type="PROSITE-ProRule" id="PRU00169"/>
    </source>
</evidence>
<dbReference type="PANTHER" id="PTHR44591">
    <property type="entry name" value="STRESS RESPONSE REGULATOR PROTEIN 1"/>
    <property type="match status" value="1"/>
</dbReference>
<feature type="domain" description="GGDEF" evidence="4">
    <location>
        <begin position="151"/>
        <end position="301"/>
    </location>
</feature>
<dbReference type="PROSITE" id="PS50887">
    <property type="entry name" value="GGDEF"/>
    <property type="match status" value="1"/>
</dbReference>
<sequence length="434" mass="49424">MQTVTLIIDKRRELSVKYKKLLETEQSTVIISKNIISALKTIQDTEPDLILISDSIDSDISDYCRKIRALTYNMRPVIVALSKSADANDRIKALENGADDFISEPVNSDEFLMRIKAHLRRELESNLDMRKLLPNENYSLRSIKRAINSGKEFACLYITIENFKNYRDTYTELASDKLLKTYSAIITSAINGEDFLGSLSEDGFLVITNSYKADKLANFLIFAFDTVVRKFYTKADLQRGYIMMHGDELAGRRSEFMYTTIGIITSDVRKFKNIQDVTTAAINIHNIAKLSGKSSYLTERTRLAGENSVEEQNYNNRVLIIEPDEAMVVLLSTILNMQGYKVETLNEFNRPETSLQVPAVVIFDTGRETLQKGLDTCSLIKNDEFYKKSKLIVTSIFHNKEAILNTGADLYLPKPYDISGMIKWVEKMVEEFNG</sequence>
<keyword evidence="1 2" id="KW-0597">Phosphoprotein</keyword>
<dbReference type="InterPro" id="IPR043128">
    <property type="entry name" value="Rev_trsase/Diguanyl_cyclase"/>
</dbReference>
<feature type="modified residue" description="4-aspartylphosphate" evidence="2">
    <location>
        <position position="364"/>
    </location>
</feature>
<dbReference type="InterPro" id="IPR050595">
    <property type="entry name" value="Bact_response_regulator"/>
</dbReference>
<evidence type="ECO:0000259" key="4">
    <source>
        <dbReference type="PROSITE" id="PS50887"/>
    </source>
</evidence>
<reference evidence="5" key="1">
    <citation type="submission" date="2020-10" db="EMBL/GenBank/DDBJ databases">
        <authorList>
            <person name="Gilroy R."/>
        </authorList>
    </citation>
    <scope>NUCLEOTIDE SEQUENCE</scope>
    <source>
        <strain evidence="5">10192</strain>
    </source>
</reference>
<dbReference type="PROSITE" id="PS50110">
    <property type="entry name" value="RESPONSE_REGULATORY"/>
    <property type="match status" value="2"/>
</dbReference>
<proteinExistence type="predicted"/>
<dbReference type="InterPro" id="IPR001789">
    <property type="entry name" value="Sig_transdc_resp-reg_receiver"/>
</dbReference>
<dbReference type="Gene3D" id="3.30.70.270">
    <property type="match status" value="1"/>
</dbReference>